<feature type="domain" description="Integrase catalytic" evidence="10">
    <location>
        <begin position="679"/>
        <end position="837"/>
    </location>
</feature>
<dbReference type="Gene3D" id="3.30.420.10">
    <property type="entry name" value="Ribonuclease H-like superfamily/Ribonuclease H"/>
    <property type="match status" value="1"/>
</dbReference>
<keyword evidence="2" id="KW-0808">Transferase</keyword>
<dbReference type="InterPro" id="IPR043128">
    <property type="entry name" value="Rev_trsase/Diguanyl_cyclase"/>
</dbReference>
<dbReference type="Gene3D" id="3.30.70.270">
    <property type="match status" value="2"/>
</dbReference>
<dbReference type="Pfam" id="PF00665">
    <property type="entry name" value="rve"/>
    <property type="match status" value="1"/>
</dbReference>
<dbReference type="GO" id="GO:0003964">
    <property type="term" value="F:RNA-directed DNA polymerase activity"/>
    <property type="evidence" value="ECO:0007669"/>
    <property type="project" value="UniProtKB-KW"/>
</dbReference>
<dbReference type="GO" id="GO:0004519">
    <property type="term" value="F:endonuclease activity"/>
    <property type="evidence" value="ECO:0007669"/>
    <property type="project" value="UniProtKB-KW"/>
</dbReference>
<dbReference type="Gene3D" id="1.10.340.70">
    <property type="match status" value="1"/>
</dbReference>
<evidence type="ECO:0000313" key="12">
    <source>
        <dbReference type="Proteomes" id="UP001152795"/>
    </source>
</evidence>
<dbReference type="InterPro" id="IPR001584">
    <property type="entry name" value="Integrase_cat-core"/>
</dbReference>
<dbReference type="PROSITE" id="PS50994">
    <property type="entry name" value="INTEGRASE"/>
    <property type="match status" value="1"/>
</dbReference>
<dbReference type="InterPro" id="IPR050951">
    <property type="entry name" value="Retrovirus_Pol_polyprotein"/>
</dbReference>
<sequence>QQEKLDALLNKHASVFSKSDDDIGYTETVKHKIRTEDDIPVTQPYRRIPPNQYQEVKEHIQKLLDSSVIRESHSPYASPIVLVRKKNGSLRLCVDYRKLNLRTQKDSFPLPRIDESLDALNGAQWFTTLDLASGFNQVAVEEGDKPKTAFTTPFGLFEYNRMPFGLCGAPATFQRLMQSCLHDQIYQLLLVYLDDVIVFSKTFDEHLERLEKVLTRLAQHGLKIKREKCSFLRKEVSYLGYVVSSDGVSTGPDKISVVKNWPVPKAVKELRSFLGFASDYRRFVKDFSKVADPLHELQNRCLHELKLKKHLLVPFPKRWKIVHQQAFDRLKHLLTTAPVLGYADFSQPFILETDASHQGLGAVLSQELQGKRRVIAYASRRLRPTERNMDNYSSMKLEMLALKWAVTDKFRSYLLGSNFTIYTDNNPLKYLQTAKLGAVEQRWASQLASFKFDIVYRSGKSNANADALQTFVGGGSNEYLGSFLQYNSFPPHLATATLEKSANITIEGPQQTYVANNAINTEHNVPKSGTKSFPSYSKSELMQMQQSDPTISSFLKFWTVGRKPGAKEKKDLTIGTRVLLQQWKRLELKDGVLYRTIIDPQQHEVQQLVLPEILKERIIRSLHNDMGHQGLERTILLARSRCYWPGMYTDVEKWIKSCERCVLSKMPQPRIRTPMGHLITEQPLSVLAIDFTLLERSSDGKENVLVMTDVFTKFSLAVPTKDQKASTVAKVLVKEWFQKYGTPERIHSDQGRNFESAIIQELCRIYGIKKSRTTPYHLQGNAQCERFNRTLHDLLKSLPPQKKRRWTEYLPELLYAYNCTPHGTTGYSPYHLLFGRSPRLPVDLLLGEEEDEPQKQSANEWLSGLLNIKPAYGTLGKKQGSIYASQQRRESKETIQRCTRQISKLGS</sequence>
<dbReference type="FunFam" id="3.30.70.270:FF:000020">
    <property type="entry name" value="Transposon Tf2-6 polyprotein-like Protein"/>
    <property type="match status" value="1"/>
</dbReference>
<dbReference type="Pfam" id="PF17921">
    <property type="entry name" value="Integrase_H2C2"/>
    <property type="match status" value="1"/>
</dbReference>
<feature type="non-terminal residue" evidence="11">
    <location>
        <position position="1"/>
    </location>
</feature>
<keyword evidence="12" id="KW-1185">Reference proteome</keyword>
<dbReference type="PANTHER" id="PTHR37984">
    <property type="entry name" value="PROTEIN CBG26694"/>
    <property type="match status" value="1"/>
</dbReference>
<dbReference type="FunFam" id="3.30.420.10:FF:000032">
    <property type="entry name" value="Retrovirus-related Pol polyprotein from transposon 297-like Protein"/>
    <property type="match status" value="1"/>
</dbReference>
<keyword evidence="5" id="KW-0255">Endonuclease</keyword>
<dbReference type="CDD" id="cd01647">
    <property type="entry name" value="RT_LTR"/>
    <property type="match status" value="1"/>
</dbReference>
<evidence type="ECO:0000256" key="6">
    <source>
        <dbReference type="ARBA" id="ARBA00022801"/>
    </source>
</evidence>
<dbReference type="FunFam" id="3.10.20.370:FF:000001">
    <property type="entry name" value="Retrovirus-related Pol polyprotein from transposon 17.6-like protein"/>
    <property type="match status" value="1"/>
</dbReference>
<dbReference type="CDD" id="cd09274">
    <property type="entry name" value="RNase_HI_RT_Ty3"/>
    <property type="match status" value="1"/>
</dbReference>
<evidence type="ECO:0000256" key="4">
    <source>
        <dbReference type="ARBA" id="ARBA00022722"/>
    </source>
</evidence>
<protein>
    <submittedName>
        <fullName evidence="11">Retrovirus poly</fullName>
    </submittedName>
</protein>
<dbReference type="Pfam" id="PF17917">
    <property type="entry name" value="RT_RNaseH"/>
    <property type="match status" value="1"/>
</dbReference>
<keyword evidence="3" id="KW-0548">Nucleotidyltransferase</keyword>
<keyword evidence="1" id="KW-0645">Protease</keyword>
<dbReference type="SUPFAM" id="SSF56672">
    <property type="entry name" value="DNA/RNA polymerases"/>
    <property type="match status" value="1"/>
</dbReference>
<dbReference type="FunFam" id="1.10.340.70:FF:000001">
    <property type="entry name" value="Retrovirus-related Pol polyprotein from transposon gypsy-like Protein"/>
    <property type="match status" value="1"/>
</dbReference>
<dbReference type="EMBL" id="CACRXK020004025">
    <property type="protein sequence ID" value="CAB4001201.1"/>
    <property type="molecule type" value="Genomic_DNA"/>
</dbReference>
<proteinExistence type="predicted"/>
<dbReference type="PANTHER" id="PTHR37984:SF5">
    <property type="entry name" value="PROTEIN NYNRIN-LIKE"/>
    <property type="match status" value="1"/>
</dbReference>
<dbReference type="GO" id="GO:0015074">
    <property type="term" value="P:DNA integration"/>
    <property type="evidence" value="ECO:0007669"/>
    <property type="project" value="InterPro"/>
</dbReference>
<dbReference type="InterPro" id="IPR043502">
    <property type="entry name" value="DNA/RNA_pol_sf"/>
</dbReference>
<dbReference type="Pfam" id="PF00078">
    <property type="entry name" value="RVT_1"/>
    <property type="match status" value="1"/>
</dbReference>
<accession>A0A6S7I322</accession>
<dbReference type="Proteomes" id="UP001152795">
    <property type="component" value="Unassembled WGS sequence"/>
</dbReference>
<dbReference type="InterPro" id="IPR041588">
    <property type="entry name" value="Integrase_H2C2"/>
</dbReference>
<dbReference type="GO" id="GO:0008233">
    <property type="term" value="F:peptidase activity"/>
    <property type="evidence" value="ECO:0007669"/>
    <property type="project" value="UniProtKB-KW"/>
</dbReference>
<dbReference type="GO" id="GO:0006508">
    <property type="term" value="P:proteolysis"/>
    <property type="evidence" value="ECO:0007669"/>
    <property type="project" value="UniProtKB-KW"/>
</dbReference>
<dbReference type="PROSITE" id="PS50878">
    <property type="entry name" value="RT_POL"/>
    <property type="match status" value="1"/>
</dbReference>
<evidence type="ECO:0000259" key="9">
    <source>
        <dbReference type="PROSITE" id="PS50878"/>
    </source>
</evidence>
<keyword evidence="7" id="KW-0695">RNA-directed DNA polymerase</keyword>
<evidence type="ECO:0000313" key="11">
    <source>
        <dbReference type="EMBL" id="CAB4001201.1"/>
    </source>
</evidence>
<feature type="region of interest" description="Disordered" evidence="8">
    <location>
        <begin position="883"/>
        <end position="907"/>
    </location>
</feature>
<organism evidence="11 12">
    <name type="scientific">Paramuricea clavata</name>
    <name type="common">Red gorgonian</name>
    <name type="synonym">Violescent sea-whip</name>
    <dbReference type="NCBI Taxonomy" id="317549"/>
    <lineage>
        <taxon>Eukaryota</taxon>
        <taxon>Metazoa</taxon>
        <taxon>Cnidaria</taxon>
        <taxon>Anthozoa</taxon>
        <taxon>Octocorallia</taxon>
        <taxon>Malacalcyonacea</taxon>
        <taxon>Plexauridae</taxon>
        <taxon>Paramuricea</taxon>
    </lineage>
</organism>
<name>A0A6S7I322_PARCT</name>
<reference evidence="11" key="1">
    <citation type="submission" date="2020-04" db="EMBL/GenBank/DDBJ databases">
        <authorList>
            <person name="Alioto T."/>
            <person name="Alioto T."/>
            <person name="Gomez Garrido J."/>
        </authorList>
    </citation>
    <scope>NUCLEOTIDE SEQUENCE</scope>
    <source>
        <strain evidence="11">A484AB</strain>
    </source>
</reference>
<feature type="domain" description="Reverse transcriptase" evidence="9">
    <location>
        <begin position="64"/>
        <end position="243"/>
    </location>
</feature>
<evidence type="ECO:0000256" key="1">
    <source>
        <dbReference type="ARBA" id="ARBA00022670"/>
    </source>
</evidence>
<dbReference type="AlphaFoldDB" id="A0A6S7I322"/>
<evidence type="ECO:0000256" key="3">
    <source>
        <dbReference type="ARBA" id="ARBA00022695"/>
    </source>
</evidence>
<evidence type="ECO:0000256" key="5">
    <source>
        <dbReference type="ARBA" id="ARBA00022759"/>
    </source>
</evidence>
<evidence type="ECO:0000259" key="10">
    <source>
        <dbReference type="PROSITE" id="PS50994"/>
    </source>
</evidence>
<dbReference type="InterPro" id="IPR000477">
    <property type="entry name" value="RT_dom"/>
</dbReference>
<feature type="compositionally biased region" description="Polar residues" evidence="8">
    <location>
        <begin position="896"/>
        <end position="907"/>
    </location>
</feature>
<dbReference type="InterPro" id="IPR012337">
    <property type="entry name" value="RNaseH-like_sf"/>
</dbReference>
<comment type="caution">
    <text evidence="11">The sequence shown here is derived from an EMBL/GenBank/DDBJ whole genome shotgun (WGS) entry which is preliminary data.</text>
</comment>
<dbReference type="FunFam" id="3.10.10.10:FF:000007">
    <property type="entry name" value="Retrovirus-related Pol polyprotein from transposon 17.6-like Protein"/>
    <property type="match status" value="1"/>
</dbReference>
<dbReference type="InterPro" id="IPR041373">
    <property type="entry name" value="RT_RNaseH"/>
</dbReference>
<dbReference type="OrthoDB" id="10059114at2759"/>
<dbReference type="Gene3D" id="3.10.10.10">
    <property type="entry name" value="HIV Type 1 Reverse Transcriptase, subunit A, domain 1"/>
    <property type="match status" value="1"/>
</dbReference>
<keyword evidence="4" id="KW-0540">Nuclease</keyword>
<evidence type="ECO:0000256" key="2">
    <source>
        <dbReference type="ARBA" id="ARBA00022679"/>
    </source>
</evidence>
<dbReference type="SUPFAM" id="SSF53098">
    <property type="entry name" value="Ribonuclease H-like"/>
    <property type="match status" value="1"/>
</dbReference>
<evidence type="ECO:0000256" key="8">
    <source>
        <dbReference type="SAM" id="MobiDB-lite"/>
    </source>
</evidence>
<dbReference type="InterPro" id="IPR036397">
    <property type="entry name" value="RNaseH_sf"/>
</dbReference>
<dbReference type="Gene3D" id="3.10.20.370">
    <property type="match status" value="1"/>
</dbReference>
<evidence type="ECO:0000256" key="7">
    <source>
        <dbReference type="ARBA" id="ARBA00022918"/>
    </source>
</evidence>
<gene>
    <name evidence="11" type="ORF">PACLA_8A024473</name>
</gene>
<keyword evidence="6" id="KW-0378">Hydrolase</keyword>
<dbReference type="GO" id="GO:0003676">
    <property type="term" value="F:nucleic acid binding"/>
    <property type="evidence" value="ECO:0007669"/>
    <property type="project" value="InterPro"/>
</dbReference>